<organism evidence="2 3">
    <name type="scientific">Gossypium stocksii</name>
    <dbReference type="NCBI Taxonomy" id="47602"/>
    <lineage>
        <taxon>Eukaryota</taxon>
        <taxon>Viridiplantae</taxon>
        <taxon>Streptophyta</taxon>
        <taxon>Embryophyta</taxon>
        <taxon>Tracheophyta</taxon>
        <taxon>Spermatophyta</taxon>
        <taxon>Magnoliopsida</taxon>
        <taxon>eudicotyledons</taxon>
        <taxon>Gunneridae</taxon>
        <taxon>Pentapetalae</taxon>
        <taxon>rosids</taxon>
        <taxon>malvids</taxon>
        <taxon>Malvales</taxon>
        <taxon>Malvaceae</taxon>
        <taxon>Malvoideae</taxon>
        <taxon>Gossypium</taxon>
    </lineage>
</organism>
<reference evidence="2 3" key="1">
    <citation type="journal article" date="2021" name="Plant Biotechnol. J.">
        <title>Multi-omics assisted identification of the key and species-specific regulatory components of drought-tolerant mechanisms in Gossypium stocksii.</title>
        <authorList>
            <person name="Yu D."/>
            <person name="Ke L."/>
            <person name="Zhang D."/>
            <person name="Wu Y."/>
            <person name="Sun Y."/>
            <person name="Mei J."/>
            <person name="Sun J."/>
            <person name="Sun Y."/>
        </authorList>
    </citation>
    <scope>NUCLEOTIDE SEQUENCE [LARGE SCALE GENOMIC DNA]</scope>
    <source>
        <strain evidence="3">cv. E1</strain>
        <tissue evidence="2">Leaf</tissue>
    </source>
</reference>
<gene>
    <name evidence="2" type="ORF">J1N35_004578</name>
</gene>
<evidence type="ECO:0000313" key="2">
    <source>
        <dbReference type="EMBL" id="KAH1121418.1"/>
    </source>
</evidence>
<comment type="caution">
    <text evidence="2">The sequence shown here is derived from an EMBL/GenBank/DDBJ whole genome shotgun (WGS) entry which is preliminary data.</text>
</comment>
<proteinExistence type="predicted"/>
<feature type="coiled-coil region" evidence="1">
    <location>
        <begin position="79"/>
        <end position="124"/>
    </location>
</feature>
<sequence length="141" mass="15906">MVNLDGFETKKSPKAIWLRDYYSNHLTVGIRAKVLKEDTQGSQRTYYGVGLNGTETHGIGVGAFRFQYGMMLWMLYSTMDKLTIKSDVFEAMVRALKEETMAMKKALSTRIEELEEELVVCRATIGRGVLGVTLNCEIDVP</sequence>
<protein>
    <submittedName>
        <fullName evidence="2">Uncharacterized protein</fullName>
    </submittedName>
</protein>
<name>A0A9D3WDW6_9ROSI</name>
<evidence type="ECO:0000256" key="1">
    <source>
        <dbReference type="SAM" id="Coils"/>
    </source>
</evidence>
<dbReference type="AlphaFoldDB" id="A0A9D3WDW6"/>
<evidence type="ECO:0000313" key="3">
    <source>
        <dbReference type="Proteomes" id="UP000828251"/>
    </source>
</evidence>
<accession>A0A9D3WDW6</accession>
<dbReference type="EMBL" id="JAIQCV010000002">
    <property type="protein sequence ID" value="KAH1121418.1"/>
    <property type="molecule type" value="Genomic_DNA"/>
</dbReference>
<keyword evidence="1" id="KW-0175">Coiled coil</keyword>
<dbReference type="Proteomes" id="UP000828251">
    <property type="component" value="Unassembled WGS sequence"/>
</dbReference>
<keyword evidence="3" id="KW-1185">Reference proteome</keyword>